<dbReference type="InterPro" id="IPR005482">
    <property type="entry name" value="Biotin_COase_C"/>
</dbReference>
<dbReference type="InterPro" id="IPR000089">
    <property type="entry name" value="Biotin_lipoyl"/>
</dbReference>
<evidence type="ECO:0000256" key="1">
    <source>
        <dbReference type="ARBA" id="ARBA00001953"/>
    </source>
</evidence>
<keyword evidence="5" id="KW-0092">Biotin</keyword>
<dbReference type="Proteomes" id="UP001143391">
    <property type="component" value="Unassembled WGS sequence"/>
</dbReference>
<dbReference type="InterPro" id="IPR011764">
    <property type="entry name" value="Biotin_carboxylation_dom"/>
</dbReference>
<evidence type="ECO:0000256" key="5">
    <source>
        <dbReference type="ARBA" id="ARBA00023267"/>
    </source>
</evidence>
<proteinExistence type="predicted"/>
<dbReference type="InterPro" id="IPR050856">
    <property type="entry name" value="Biotin_carboxylase_complex"/>
</dbReference>
<dbReference type="Pfam" id="PF00289">
    <property type="entry name" value="Biotin_carb_N"/>
    <property type="match status" value="1"/>
</dbReference>
<keyword evidence="11" id="KW-1185">Reference proteome</keyword>
<dbReference type="RefSeq" id="WP_275706548.1">
    <property type="nucleotide sequence ID" value="NZ_JANCMW010000006.1"/>
</dbReference>
<comment type="cofactor">
    <cofactor evidence="1">
        <name>biotin</name>
        <dbReference type="ChEBI" id="CHEBI:57586"/>
    </cofactor>
</comment>
<dbReference type="PROSITE" id="PS50975">
    <property type="entry name" value="ATP_GRASP"/>
    <property type="match status" value="1"/>
</dbReference>
<accession>A0ABT5YAY2</accession>
<evidence type="ECO:0000256" key="6">
    <source>
        <dbReference type="PROSITE-ProRule" id="PRU00409"/>
    </source>
</evidence>
<dbReference type="PROSITE" id="PS00188">
    <property type="entry name" value="BIOTIN"/>
    <property type="match status" value="1"/>
</dbReference>
<keyword evidence="3 6" id="KW-0547">Nucleotide-binding</keyword>
<evidence type="ECO:0000256" key="4">
    <source>
        <dbReference type="ARBA" id="ARBA00022840"/>
    </source>
</evidence>
<name>A0ABT5YAY2_9GAMM</name>
<evidence type="ECO:0000259" key="7">
    <source>
        <dbReference type="PROSITE" id="PS50968"/>
    </source>
</evidence>
<feature type="domain" description="Biotin carboxylation" evidence="9">
    <location>
        <begin position="10"/>
        <end position="454"/>
    </location>
</feature>
<keyword evidence="4 6" id="KW-0067">ATP-binding</keyword>
<dbReference type="SUPFAM" id="SSF51230">
    <property type="entry name" value="Single hybrid motif"/>
    <property type="match status" value="1"/>
</dbReference>
<protein>
    <submittedName>
        <fullName evidence="10">ATP-grasp domain-containing protein</fullName>
    </submittedName>
</protein>
<dbReference type="PANTHER" id="PTHR18866:SF33">
    <property type="entry name" value="METHYLCROTONOYL-COA CARBOXYLASE SUBUNIT ALPHA, MITOCHONDRIAL-RELATED"/>
    <property type="match status" value="1"/>
</dbReference>
<dbReference type="SMART" id="SM01209">
    <property type="entry name" value="GARS_A"/>
    <property type="match status" value="1"/>
</dbReference>
<reference evidence="10" key="1">
    <citation type="submission" date="2022-07" db="EMBL/GenBank/DDBJ databases">
        <title>Marinobacter iranensis a new bacterium isolate from a hipersaline lake in Iran.</title>
        <authorList>
            <person name="Mohammad A.M.A."/>
            <person name="Cristina S.-P."/>
            <person name="Antonio V."/>
        </authorList>
    </citation>
    <scope>NUCLEOTIDE SEQUENCE</scope>
    <source>
        <strain evidence="10">71-i</strain>
    </source>
</reference>
<dbReference type="InterPro" id="IPR011761">
    <property type="entry name" value="ATP-grasp"/>
</dbReference>
<dbReference type="CDD" id="cd06850">
    <property type="entry name" value="biotinyl_domain"/>
    <property type="match status" value="1"/>
</dbReference>
<evidence type="ECO:0000259" key="8">
    <source>
        <dbReference type="PROSITE" id="PS50975"/>
    </source>
</evidence>
<dbReference type="InterPro" id="IPR016185">
    <property type="entry name" value="PreATP-grasp_dom_sf"/>
</dbReference>
<dbReference type="PROSITE" id="PS00867">
    <property type="entry name" value="CPSASE_2"/>
    <property type="match status" value="1"/>
</dbReference>
<dbReference type="InterPro" id="IPR005481">
    <property type="entry name" value="BC-like_N"/>
</dbReference>
<gene>
    <name evidence="10" type="ORF">NLU14_11480</name>
</gene>
<dbReference type="Pfam" id="PF02786">
    <property type="entry name" value="CPSase_L_D2"/>
    <property type="match status" value="1"/>
</dbReference>
<organism evidence="10 11">
    <name type="scientific">Marinobacter iranensis</name>
    <dbReference type="NCBI Taxonomy" id="2962607"/>
    <lineage>
        <taxon>Bacteria</taxon>
        <taxon>Pseudomonadati</taxon>
        <taxon>Pseudomonadota</taxon>
        <taxon>Gammaproteobacteria</taxon>
        <taxon>Pseudomonadales</taxon>
        <taxon>Marinobacteraceae</taxon>
        <taxon>Marinobacter</taxon>
    </lineage>
</organism>
<evidence type="ECO:0000256" key="3">
    <source>
        <dbReference type="ARBA" id="ARBA00022741"/>
    </source>
</evidence>
<dbReference type="Gene3D" id="2.40.50.100">
    <property type="match status" value="1"/>
</dbReference>
<dbReference type="PROSITE" id="PS50968">
    <property type="entry name" value="BIOTINYL_LIPOYL"/>
    <property type="match status" value="1"/>
</dbReference>
<evidence type="ECO:0000313" key="10">
    <source>
        <dbReference type="EMBL" id="MDF0750847.1"/>
    </source>
</evidence>
<comment type="caution">
    <text evidence="10">The sequence shown here is derived from an EMBL/GenBank/DDBJ whole genome shotgun (WGS) entry which is preliminary data.</text>
</comment>
<evidence type="ECO:0000256" key="2">
    <source>
        <dbReference type="ARBA" id="ARBA00022598"/>
    </source>
</evidence>
<dbReference type="PANTHER" id="PTHR18866">
    <property type="entry name" value="CARBOXYLASE:PYRUVATE/ACETYL-COA/PROPIONYL-COA CARBOXYLASE"/>
    <property type="match status" value="1"/>
</dbReference>
<evidence type="ECO:0000313" key="11">
    <source>
        <dbReference type="Proteomes" id="UP001143391"/>
    </source>
</evidence>
<sequence>MTEFLTAPNPIRTVLVANRGEIACRIMRTCHRLGLRTVAIYSEADSEALHVKLANIAICVGPAASSESYLKIPAVIEAAKTSGAEAVHAGYGFLSENANFVKACEEAGLIFVGPSSHAVAEMGSKIKARHIAKEAGVPTVPGFEGVNAGYDELAKAASELGYPVMIKANSGGGGRGMRQVTSPDALKAAINSAQQEAGASFGDDSVFIEKLIESPRHLEVQVFGDGRGGALHFYERDCSVQRNHQKVIEEAPAPNLPEAVREKLLESALKLTSEMEYAGAGTVEFIMEAGGDSPYFLEMNTRLQVEHPVTEEICGVDLVEFQLRLAAGLPLPLTQDQIVPKGHSIEVRITAERPESGFMPGTGTFLEVNGPAGLRFETGVATGSTVGTNYDSMLAKLISYGPDRENARRHLIDGLKSLSMIGVPTNQAFLIDCLEAKAFADSTFTTGFLTETFPDGWSPNADELTRLRGAAARASFDTGEDDPRQRRDGFRTIYNRRGARTDFVVQDNFGTAELTLWTGSCSAVEVDGKSFDMTDVEATFFEGPDTLYATRNGLTIAANIVAASDAKLGGVGTGLSEGDIAAGLTGLVTKVFVTEGEEVKTGTPLLEMEAMKLVHTLTAPFDGKVSNISCADGETVQVKTILMSIEIEEEE</sequence>
<dbReference type="SUPFAM" id="SSF56059">
    <property type="entry name" value="Glutathione synthetase ATP-binding domain-like"/>
    <property type="match status" value="1"/>
</dbReference>
<dbReference type="SUPFAM" id="SSF52440">
    <property type="entry name" value="PreATP-grasp domain"/>
    <property type="match status" value="1"/>
</dbReference>
<feature type="domain" description="ATP-grasp" evidence="8">
    <location>
        <begin position="129"/>
        <end position="327"/>
    </location>
</feature>
<dbReference type="SUPFAM" id="SSF51246">
    <property type="entry name" value="Rudiment single hybrid motif"/>
    <property type="match status" value="1"/>
</dbReference>
<dbReference type="InterPro" id="IPR011054">
    <property type="entry name" value="Rudment_hybrid_motif"/>
</dbReference>
<dbReference type="PROSITE" id="PS50979">
    <property type="entry name" value="BC"/>
    <property type="match status" value="1"/>
</dbReference>
<feature type="domain" description="Lipoyl-binding" evidence="7">
    <location>
        <begin position="570"/>
        <end position="646"/>
    </location>
</feature>
<dbReference type="Gene3D" id="3.30.470.20">
    <property type="entry name" value="ATP-grasp fold, B domain"/>
    <property type="match status" value="1"/>
</dbReference>
<keyword evidence="2" id="KW-0436">Ligase</keyword>
<dbReference type="Pfam" id="PF00364">
    <property type="entry name" value="Biotin_lipoyl"/>
    <property type="match status" value="1"/>
</dbReference>
<dbReference type="InterPro" id="IPR005479">
    <property type="entry name" value="CPAse_ATP-bd"/>
</dbReference>
<dbReference type="Pfam" id="PF02785">
    <property type="entry name" value="Biotin_carb_C"/>
    <property type="match status" value="1"/>
</dbReference>
<dbReference type="SMART" id="SM00878">
    <property type="entry name" value="Biotin_carb_C"/>
    <property type="match status" value="1"/>
</dbReference>
<evidence type="ECO:0000259" key="9">
    <source>
        <dbReference type="PROSITE" id="PS50979"/>
    </source>
</evidence>
<dbReference type="InterPro" id="IPR001882">
    <property type="entry name" value="Biotin_BS"/>
</dbReference>
<dbReference type="EMBL" id="JANCMW010000006">
    <property type="protein sequence ID" value="MDF0750847.1"/>
    <property type="molecule type" value="Genomic_DNA"/>
</dbReference>
<dbReference type="InterPro" id="IPR011053">
    <property type="entry name" value="Single_hybrid_motif"/>
</dbReference>